<accession>A0A836LB98</accession>
<name>A0A836LB98_9TRYP</name>
<keyword evidence="2" id="KW-1185">Reference proteome</keyword>
<comment type="caution">
    <text evidence="1">The sequence shown here is derived from an EMBL/GenBank/DDBJ whole genome shotgun (WGS) entry which is preliminary data.</text>
</comment>
<dbReference type="KEGG" id="phet:94288018"/>
<dbReference type="Proteomes" id="UP000674318">
    <property type="component" value="Unassembled WGS sequence"/>
</dbReference>
<dbReference type="InterPro" id="IPR032675">
    <property type="entry name" value="LRR_dom_sf"/>
</dbReference>
<evidence type="ECO:0000313" key="1">
    <source>
        <dbReference type="EMBL" id="KAG5494063.1"/>
    </source>
</evidence>
<gene>
    <name evidence="1" type="ORF">JKF63_01897</name>
</gene>
<protein>
    <submittedName>
        <fullName evidence="1">Uncharacterized protein</fullName>
    </submittedName>
</protein>
<evidence type="ECO:0000313" key="2">
    <source>
        <dbReference type="Proteomes" id="UP000674318"/>
    </source>
</evidence>
<dbReference type="AlphaFoldDB" id="A0A836LB98"/>
<sequence>MEAYRVTRVTYHTTLAPTIAREENEHVLRIFNAPTHLAAHGKASRMHRTHPRGCLLKTRNQLNTIDFDALRFIDGMTTERLSDTNADKIVYPRHTHATPFAQLLACLIEKLQRTVNTVSWNRPHHRPEWSTDLRFYGPWWLVVRSGRHFTEKRDPSLATSTKSADVSSTAAVEYSSSSATSHDLLFKVHEGKPENQYAPLLVHRSIAEENQLVADIALRLGEKTFKLDLFHLSGVHVSPDRMHVLAFDGFRRLCRSAADSQPDMPLDLLSDEDSLLSTVSLSACQIGSAALLVLLAGIVNLSANDHCHVHSLDLSYNSLTNTSLRCLAQTLRFTKIERLSLRGNVLTSDDPSTLLELLLDGCDREMLELDLSYTALSSEQTSTLIDCLPRLPNLRVLLLEEVTIPFQKWQVFIQAVKKTYLWHVRLLPGPPSSLIARYVRTIEEVCMNNRQQSISDKGKRVSHWSATAFVDDNNSSFFEAFFQISRARGRLPAGAMALPGEYGVFTTNDPSLKVC</sequence>
<reference evidence="1 2" key="1">
    <citation type="submission" date="2021-02" db="EMBL/GenBank/DDBJ databases">
        <title>Porcisia hertigi Genome sequencing and assembly.</title>
        <authorList>
            <person name="Almutairi H."/>
            <person name="Gatherer D."/>
        </authorList>
    </citation>
    <scope>NUCLEOTIDE SEQUENCE [LARGE SCALE GENOMIC DNA]</scope>
    <source>
        <strain evidence="1 2">C119</strain>
    </source>
</reference>
<dbReference type="GeneID" id="94288018"/>
<dbReference type="RefSeq" id="XP_067754098.1">
    <property type="nucleotide sequence ID" value="XM_067897941.1"/>
</dbReference>
<organism evidence="1 2">
    <name type="scientific">Porcisia hertigi</name>
    <dbReference type="NCBI Taxonomy" id="2761500"/>
    <lineage>
        <taxon>Eukaryota</taxon>
        <taxon>Discoba</taxon>
        <taxon>Euglenozoa</taxon>
        <taxon>Kinetoplastea</taxon>
        <taxon>Metakinetoplastina</taxon>
        <taxon>Trypanosomatida</taxon>
        <taxon>Trypanosomatidae</taxon>
        <taxon>Leishmaniinae</taxon>
        <taxon>Porcisia</taxon>
    </lineage>
</organism>
<dbReference type="SUPFAM" id="SSF52047">
    <property type="entry name" value="RNI-like"/>
    <property type="match status" value="1"/>
</dbReference>
<dbReference type="EMBL" id="JAFJZO010000034">
    <property type="protein sequence ID" value="KAG5494063.1"/>
    <property type="molecule type" value="Genomic_DNA"/>
</dbReference>
<proteinExistence type="predicted"/>
<dbReference type="OrthoDB" id="272586at2759"/>
<dbReference type="Gene3D" id="3.80.10.10">
    <property type="entry name" value="Ribonuclease Inhibitor"/>
    <property type="match status" value="1"/>
</dbReference>